<dbReference type="CDD" id="cd00353">
    <property type="entry name" value="Ribosomal_S15p_S13e"/>
    <property type="match status" value="1"/>
</dbReference>
<reference evidence="5" key="1">
    <citation type="submission" date="2021-06" db="EMBL/GenBank/DDBJ databases">
        <authorList>
            <person name="Kallberg Y."/>
            <person name="Tangrot J."/>
            <person name="Rosling A."/>
        </authorList>
    </citation>
    <scope>NUCLEOTIDE SEQUENCE</scope>
    <source>
        <strain evidence="5">CL551</strain>
    </source>
</reference>
<dbReference type="GO" id="GO:0005737">
    <property type="term" value="C:cytoplasm"/>
    <property type="evidence" value="ECO:0007669"/>
    <property type="project" value="UniProtKB-ARBA"/>
</dbReference>
<dbReference type="Pfam" id="PF00312">
    <property type="entry name" value="Ribosomal_S15"/>
    <property type="match status" value="1"/>
</dbReference>
<dbReference type="GO" id="GO:0006412">
    <property type="term" value="P:translation"/>
    <property type="evidence" value="ECO:0007669"/>
    <property type="project" value="InterPro"/>
</dbReference>
<dbReference type="PANTHER" id="PTHR23321:SF26">
    <property type="entry name" value="SMALL RIBOSOMAL SUBUNIT PROTEIN US15M"/>
    <property type="match status" value="1"/>
</dbReference>
<dbReference type="Gene3D" id="1.10.287.10">
    <property type="entry name" value="S15/NS1, RNA-binding"/>
    <property type="match status" value="1"/>
</dbReference>
<dbReference type="PANTHER" id="PTHR23321">
    <property type="entry name" value="RIBOSOMAL PROTEIN S15, BACTERIAL AND ORGANELLAR"/>
    <property type="match status" value="1"/>
</dbReference>
<evidence type="ECO:0000256" key="1">
    <source>
        <dbReference type="ARBA" id="ARBA00008434"/>
    </source>
</evidence>
<sequence>NKRIFFIQTGLVYQNMYSRYMRSLSFVQASSLVPASERFFHATIPTLKKRPRDIKKKNLAKRLARLEEEKASRPDPIMGIPTEFTNSLLRPLEVYKAATDPKLLQFNNYSIDKGDEKIVFEKLPQILARHPQSEDQSVTGSEKETIMKALIGLHNSNSHSIMTYNIDRAISEFGRCPNDTGSAEVQGKSRCFVNAFVFTKIIYLKRSSIAAAIWTVRILNLNEHIKTNRKDKHNYRSLRSMVHKRQKILKYLKRESLERYFNCLKKLGLDHRIIESQIVI</sequence>
<dbReference type="PROSITE" id="PS00362">
    <property type="entry name" value="RIBOSOMAL_S15"/>
    <property type="match status" value="1"/>
</dbReference>
<feature type="non-terminal residue" evidence="5">
    <location>
        <position position="1"/>
    </location>
</feature>
<dbReference type="EMBL" id="CAJVPV010038401">
    <property type="protein sequence ID" value="CAG8756613.1"/>
    <property type="molecule type" value="Genomic_DNA"/>
</dbReference>
<accession>A0A9N9NP50</accession>
<dbReference type="OrthoDB" id="441444at2759"/>
<dbReference type="InterPro" id="IPR005290">
    <property type="entry name" value="Ribosomal_uS15_bac-type"/>
</dbReference>
<dbReference type="Proteomes" id="UP000789342">
    <property type="component" value="Unassembled WGS sequence"/>
</dbReference>
<dbReference type="SMART" id="SM01387">
    <property type="entry name" value="Ribosomal_S15"/>
    <property type="match status" value="1"/>
</dbReference>
<dbReference type="GO" id="GO:0005840">
    <property type="term" value="C:ribosome"/>
    <property type="evidence" value="ECO:0007669"/>
    <property type="project" value="UniProtKB-KW"/>
</dbReference>
<organism evidence="5 6">
    <name type="scientific">Acaulospora morrowiae</name>
    <dbReference type="NCBI Taxonomy" id="94023"/>
    <lineage>
        <taxon>Eukaryota</taxon>
        <taxon>Fungi</taxon>
        <taxon>Fungi incertae sedis</taxon>
        <taxon>Mucoromycota</taxon>
        <taxon>Glomeromycotina</taxon>
        <taxon>Glomeromycetes</taxon>
        <taxon>Diversisporales</taxon>
        <taxon>Acaulosporaceae</taxon>
        <taxon>Acaulospora</taxon>
    </lineage>
</organism>
<dbReference type="InterPro" id="IPR000589">
    <property type="entry name" value="Ribosomal_uS15"/>
</dbReference>
<keyword evidence="2 4" id="KW-0689">Ribosomal protein</keyword>
<evidence type="ECO:0000313" key="6">
    <source>
        <dbReference type="Proteomes" id="UP000789342"/>
    </source>
</evidence>
<proteinExistence type="inferred from homology"/>
<protein>
    <submittedName>
        <fullName evidence="5">4038_t:CDS:1</fullName>
    </submittedName>
</protein>
<dbReference type="InterPro" id="IPR009068">
    <property type="entry name" value="uS15_NS1_RNA-bd_sf"/>
</dbReference>
<gene>
    <name evidence="5" type="ORF">AMORRO_LOCUS15637</name>
</gene>
<dbReference type="HAMAP" id="MF_01343_B">
    <property type="entry name" value="Ribosomal_uS15_B"/>
    <property type="match status" value="1"/>
</dbReference>
<evidence type="ECO:0000256" key="4">
    <source>
        <dbReference type="RuleBase" id="RU003919"/>
    </source>
</evidence>
<comment type="similarity">
    <text evidence="1 4">Belongs to the universal ribosomal protein uS15 family.</text>
</comment>
<dbReference type="AlphaFoldDB" id="A0A9N9NP50"/>
<comment type="caution">
    <text evidence="5">The sequence shown here is derived from an EMBL/GenBank/DDBJ whole genome shotgun (WGS) entry which is preliminary data.</text>
</comment>
<keyword evidence="6" id="KW-1185">Reference proteome</keyword>
<evidence type="ECO:0000256" key="2">
    <source>
        <dbReference type="ARBA" id="ARBA00022980"/>
    </source>
</evidence>
<dbReference type="SUPFAM" id="SSF47060">
    <property type="entry name" value="S15/NS1 RNA-binding domain"/>
    <property type="match status" value="1"/>
</dbReference>
<evidence type="ECO:0000313" key="5">
    <source>
        <dbReference type="EMBL" id="CAG8756613.1"/>
    </source>
</evidence>
<keyword evidence="3 4" id="KW-0687">Ribonucleoprotein</keyword>
<dbReference type="GO" id="GO:1990904">
    <property type="term" value="C:ribonucleoprotein complex"/>
    <property type="evidence" value="ECO:0007669"/>
    <property type="project" value="UniProtKB-KW"/>
</dbReference>
<dbReference type="GO" id="GO:0003735">
    <property type="term" value="F:structural constituent of ribosome"/>
    <property type="evidence" value="ECO:0007669"/>
    <property type="project" value="InterPro"/>
</dbReference>
<evidence type="ECO:0000256" key="3">
    <source>
        <dbReference type="ARBA" id="ARBA00023274"/>
    </source>
</evidence>
<name>A0A9N9NP50_9GLOM</name>